<dbReference type="Gene3D" id="1.10.600.10">
    <property type="entry name" value="Farnesyl Diphosphate Synthase"/>
    <property type="match status" value="1"/>
</dbReference>
<dbReference type="InterPro" id="IPR033965">
    <property type="entry name" value="ComQ"/>
</dbReference>
<comment type="cofactor">
    <cofactor evidence="1">
        <name>Mg(2+)</name>
        <dbReference type="ChEBI" id="CHEBI:18420"/>
    </cofactor>
</comment>
<dbReference type="AlphaFoldDB" id="A0A229UGF6"/>
<evidence type="ECO:0000313" key="8">
    <source>
        <dbReference type="Proteomes" id="UP000215509"/>
    </source>
</evidence>
<dbReference type="InterPro" id="IPR008949">
    <property type="entry name" value="Isoprenoid_synthase_dom_sf"/>
</dbReference>
<dbReference type="PANTHER" id="PTHR12001:SF69">
    <property type="entry name" value="ALL TRANS-POLYPRENYL-DIPHOSPHATE SYNTHASE PDSS1"/>
    <property type="match status" value="1"/>
</dbReference>
<organism evidence="7 8">
    <name type="scientific">Paenibacillus rigui</name>
    <dbReference type="NCBI Taxonomy" id="554312"/>
    <lineage>
        <taxon>Bacteria</taxon>
        <taxon>Bacillati</taxon>
        <taxon>Bacillota</taxon>
        <taxon>Bacilli</taxon>
        <taxon>Bacillales</taxon>
        <taxon>Paenibacillaceae</taxon>
        <taxon>Paenibacillus</taxon>
    </lineage>
</organism>
<dbReference type="EMBL" id="NMQW01000075">
    <property type="protein sequence ID" value="OXM82441.1"/>
    <property type="molecule type" value="Genomic_DNA"/>
</dbReference>
<evidence type="ECO:0000256" key="6">
    <source>
        <dbReference type="RuleBase" id="RU004466"/>
    </source>
</evidence>
<protein>
    <recommendedName>
        <fullName evidence="9">Polyprenyl synthetase</fullName>
    </recommendedName>
</protein>
<dbReference type="SUPFAM" id="SSF48576">
    <property type="entry name" value="Terpenoid synthases"/>
    <property type="match status" value="1"/>
</dbReference>
<dbReference type="InterPro" id="IPR000092">
    <property type="entry name" value="Polyprenyl_synt"/>
</dbReference>
<evidence type="ECO:0000256" key="3">
    <source>
        <dbReference type="ARBA" id="ARBA00022679"/>
    </source>
</evidence>
<dbReference type="GO" id="GO:0004659">
    <property type="term" value="F:prenyltransferase activity"/>
    <property type="evidence" value="ECO:0007669"/>
    <property type="project" value="InterPro"/>
</dbReference>
<dbReference type="GO" id="GO:0008299">
    <property type="term" value="P:isoprenoid biosynthetic process"/>
    <property type="evidence" value="ECO:0007669"/>
    <property type="project" value="InterPro"/>
</dbReference>
<comment type="similarity">
    <text evidence="2 6">Belongs to the FPP/GGPP synthase family.</text>
</comment>
<reference evidence="7 8" key="1">
    <citation type="submission" date="2017-07" db="EMBL/GenBank/DDBJ databases">
        <title>Genome sequencing and assembly of Paenibacillus rigui.</title>
        <authorList>
            <person name="Mayilraj S."/>
        </authorList>
    </citation>
    <scope>NUCLEOTIDE SEQUENCE [LARGE SCALE GENOMIC DNA]</scope>
    <source>
        <strain evidence="7 8">JCM 16352</strain>
    </source>
</reference>
<keyword evidence="3 6" id="KW-0808">Transferase</keyword>
<evidence type="ECO:0000256" key="4">
    <source>
        <dbReference type="ARBA" id="ARBA00022723"/>
    </source>
</evidence>
<keyword evidence="8" id="KW-1185">Reference proteome</keyword>
<dbReference type="OrthoDB" id="1792811at2"/>
<keyword evidence="4" id="KW-0479">Metal-binding</keyword>
<dbReference type="CDD" id="cd00385">
    <property type="entry name" value="Isoprenoid_Biosyn_C1"/>
    <property type="match status" value="1"/>
</dbReference>
<name>A0A229UGF6_9BACL</name>
<evidence type="ECO:0000313" key="7">
    <source>
        <dbReference type="EMBL" id="OXM82441.1"/>
    </source>
</evidence>
<dbReference type="PANTHER" id="PTHR12001">
    <property type="entry name" value="GERANYLGERANYL PYROPHOSPHATE SYNTHASE"/>
    <property type="match status" value="1"/>
</dbReference>
<evidence type="ECO:0000256" key="5">
    <source>
        <dbReference type="ARBA" id="ARBA00022842"/>
    </source>
</evidence>
<dbReference type="SFLD" id="SFLDG01211">
    <property type="entry name" value="Competence_Regulatory_Protein"/>
    <property type="match status" value="1"/>
</dbReference>
<proteinExistence type="inferred from homology"/>
<evidence type="ECO:0008006" key="9">
    <source>
        <dbReference type="Google" id="ProtNLM"/>
    </source>
</evidence>
<keyword evidence="5" id="KW-0460">Magnesium</keyword>
<comment type="caution">
    <text evidence="7">The sequence shown here is derived from an EMBL/GenBank/DDBJ whole genome shotgun (WGS) entry which is preliminary data.</text>
</comment>
<evidence type="ECO:0000256" key="2">
    <source>
        <dbReference type="ARBA" id="ARBA00006706"/>
    </source>
</evidence>
<dbReference type="GO" id="GO:0046872">
    <property type="term" value="F:metal ion binding"/>
    <property type="evidence" value="ECO:0007669"/>
    <property type="project" value="UniProtKB-KW"/>
</dbReference>
<dbReference type="Proteomes" id="UP000215509">
    <property type="component" value="Unassembled WGS sequence"/>
</dbReference>
<evidence type="ECO:0000256" key="1">
    <source>
        <dbReference type="ARBA" id="ARBA00001946"/>
    </source>
</evidence>
<dbReference type="RefSeq" id="WP_094018731.1">
    <property type="nucleotide sequence ID" value="NZ_NMQW01000075.1"/>
</dbReference>
<accession>A0A229UGF6</accession>
<sequence length="315" mass="35571">MKQEVLTEQHRIVDAYVPNEGLNGLMKQFIREHAEGNRIWSDITIYTYRMLGGEEAEVVYRAAALTELIILTLDIVDDLQDRDQPNKSWMQCPEAFTLNALLAFMAGVMGELAQLQQHAREEVPLAVQVSRLLARSINGQQQDVGQGPDTEADYLAMIQQKSGALVRLACCMGYALVPDSCGEETAACLNELAECIGTVAQIENDLKDLNRFDLHNDLLQKKRTLPILYMLMHCGESFPVLKSFYEGTVTEEEFLKHQEACVDYIDACGCVEYTRVIQSLYVERAETLLEELPATPWREEWRSLTLAPFAGCLNR</sequence>
<gene>
    <name evidence="7" type="ORF">CF651_31005</name>
</gene>
<dbReference type="Pfam" id="PF00348">
    <property type="entry name" value="polyprenyl_synt"/>
    <property type="match status" value="1"/>
</dbReference>
<dbReference type="SFLD" id="SFLDS00005">
    <property type="entry name" value="Isoprenoid_Synthase_Type_I"/>
    <property type="match status" value="1"/>
</dbReference>